<feature type="signal peptide" evidence="12">
    <location>
        <begin position="1"/>
        <end position="23"/>
    </location>
</feature>
<evidence type="ECO:0000256" key="5">
    <source>
        <dbReference type="ARBA" id="ARBA00022723"/>
    </source>
</evidence>
<dbReference type="PROSITE" id="PS51318">
    <property type="entry name" value="TAT"/>
    <property type="match status" value="1"/>
</dbReference>
<reference evidence="13 14" key="1">
    <citation type="submission" date="2019-04" db="EMBL/GenBank/DDBJ databases">
        <title>Crypto-aerobic microbial life in anoxic (sulfidic) marine sediments.</title>
        <authorList>
            <person name="Bhattacharya S."/>
            <person name="Roy C."/>
            <person name="Mondal N."/>
            <person name="Sarkar J."/>
            <person name="Mandal S."/>
            <person name="Rameez M.J."/>
            <person name="Ghosh W."/>
        </authorList>
    </citation>
    <scope>NUCLEOTIDE SEQUENCE [LARGE SCALE GENOMIC DNA]</scope>
    <source>
        <strain evidence="13 14">SBBC</strain>
    </source>
</reference>
<comment type="cofactor">
    <cofactor evidence="11">
        <name>Mg(2+)</name>
        <dbReference type="ChEBI" id="CHEBI:18420"/>
    </cofactor>
    <cofactor evidence="11">
        <name>Mn(2+)</name>
        <dbReference type="ChEBI" id="CHEBI:29035"/>
    </cofactor>
    <text evidence="11">Magnesium. Can also use manganese.</text>
</comment>
<dbReference type="EC" id="2.7.1.180" evidence="1 10"/>
<accession>A0A4U0Z691</accession>
<keyword evidence="12" id="KW-0732">Signal</keyword>
<keyword evidence="6 10" id="KW-0274">FAD</keyword>
<dbReference type="InterPro" id="IPR006311">
    <property type="entry name" value="TAT_signal"/>
</dbReference>
<evidence type="ECO:0000256" key="6">
    <source>
        <dbReference type="ARBA" id="ARBA00022827"/>
    </source>
</evidence>
<feature type="binding site" evidence="11">
    <location>
        <position position="269"/>
    </location>
    <ligand>
        <name>Mg(2+)</name>
        <dbReference type="ChEBI" id="CHEBI:18420"/>
    </ligand>
</feature>
<evidence type="ECO:0000256" key="12">
    <source>
        <dbReference type="SAM" id="SignalP"/>
    </source>
</evidence>
<evidence type="ECO:0000256" key="4">
    <source>
        <dbReference type="ARBA" id="ARBA00022679"/>
    </source>
</evidence>
<protein>
    <recommendedName>
        <fullName evidence="2 10">FAD:protein FMN transferase</fullName>
        <ecNumber evidence="1 10">2.7.1.180</ecNumber>
    </recommendedName>
    <alternativeName>
        <fullName evidence="8 10">Flavin transferase</fullName>
    </alternativeName>
</protein>
<evidence type="ECO:0000256" key="11">
    <source>
        <dbReference type="PIRSR" id="PIRSR006268-2"/>
    </source>
</evidence>
<dbReference type="GO" id="GO:0016740">
    <property type="term" value="F:transferase activity"/>
    <property type="evidence" value="ECO:0007669"/>
    <property type="project" value="UniProtKB-UniRule"/>
</dbReference>
<keyword evidence="7 10" id="KW-0460">Magnesium</keyword>
<proteinExistence type="inferred from homology"/>
<comment type="caution">
    <text evidence="13">The sequence shown here is derived from an EMBL/GenBank/DDBJ whole genome shotgun (WGS) entry which is preliminary data.</text>
</comment>
<dbReference type="PANTHER" id="PTHR30040">
    <property type="entry name" value="THIAMINE BIOSYNTHESIS LIPOPROTEIN APBE"/>
    <property type="match status" value="1"/>
</dbReference>
<evidence type="ECO:0000256" key="9">
    <source>
        <dbReference type="ARBA" id="ARBA00048540"/>
    </source>
</evidence>
<evidence type="ECO:0000256" key="8">
    <source>
        <dbReference type="ARBA" id="ARBA00031306"/>
    </source>
</evidence>
<evidence type="ECO:0000256" key="2">
    <source>
        <dbReference type="ARBA" id="ARBA00016337"/>
    </source>
</evidence>
<dbReference type="RefSeq" id="WP_136791191.1">
    <property type="nucleotide sequence ID" value="NZ_SWAU01000012.1"/>
</dbReference>
<name>A0A4U0Z691_9RHOB</name>
<dbReference type="SUPFAM" id="SSF143631">
    <property type="entry name" value="ApbE-like"/>
    <property type="match status" value="1"/>
</dbReference>
<comment type="catalytic activity">
    <reaction evidence="9 10">
        <text>L-threonyl-[protein] + FAD = FMN-L-threonyl-[protein] + AMP + H(+)</text>
        <dbReference type="Rhea" id="RHEA:36847"/>
        <dbReference type="Rhea" id="RHEA-COMP:11060"/>
        <dbReference type="Rhea" id="RHEA-COMP:11061"/>
        <dbReference type="ChEBI" id="CHEBI:15378"/>
        <dbReference type="ChEBI" id="CHEBI:30013"/>
        <dbReference type="ChEBI" id="CHEBI:57692"/>
        <dbReference type="ChEBI" id="CHEBI:74257"/>
        <dbReference type="ChEBI" id="CHEBI:456215"/>
        <dbReference type="EC" id="2.7.1.180"/>
    </reaction>
</comment>
<dbReference type="InterPro" id="IPR003374">
    <property type="entry name" value="ApbE-like_sf"/>
</dbReference>
<dbReference type="GO" id="GO:0046872">
    <property type="term" value="F:metal ion binding"/>
    <property type="evidence" value="ECO:0007669"/>
    <property type="project" value="UniProtKB-UniRule"/>
</dbReference>
<dbReference type="Proteomes" id="UP000306340">
    <property type="component" value="Unassembled WGS sequence"/>
</dbReference>
<dbReference type="InterPro" id="IPR024932">
    <property type="entry name" value="ApbE"/>
</dbReference>
<dbReference type="EMBL" id="SWAU01000012">
    <property type="protein sequence ID" value="TKA98091.1"/>
    <property type="molecule type" value="Genomic_DNA"/>
</dbReference>
<dbReference type="PIRSF" id="PIRSF006268">
    <property type="entry name" value="ApbE"/>
    <property type="match status" value="1"/>
</dbReference>
<sequence length="302" mass="31835">MQLSRRRFLTLSAALFVANPAQAAPLHRARGQALGATVTILLAHPDAPRIAARAMAEIARLERIFSLYDPGSELSRLNAEARLDAPSFELLDCLTLCDRVHATTAGAFDPTIQPLWASYARHFAAGAAPDAGTLEAERRKVGWHRLRFDAAQVRLEPGMALTLNGVAQGFIADRVSELLKAEGLGGILVDTGELRALGGLPEGGGWPVALASGESLTLRDMALASSAPRGTVFDAGGQVGHILDPRTGLQAAPRWELVSVTSPSAALADALSTAFCLMDREEIDLALAKAPQARLAGLKAQA</sequence>
<keyword evidence="4 10" id="KW-0808">Transferase</keyword>
<dbReference type="AlphaFoldDB" id="A0A4U0Z691"/>
<organism evidence="13 14">
    <name type="scientific">Cereibacter changlensis</name>
    <dbReference type="NCBI Taxonomy" id="402884"/>
    <lineage>
        <taxon>Bacteria</taxon>
        <taxon>Pseudomonadati</taxon>
        <taxon>Pseudomonadota</taxon>
        <taxon>Alphaproteobacteria</taxon>
        <taxon>Rhodobacterales</taxon>
        <taxon>Paracoccaceae</taxon>
        <taxon>Cereibacter</taxon>
    </lineage>
</organism>
<evidence type="ECO:0000313" key="14">
    <source>
        <dbReference type="Proteomes" id="UP000306340"/>
    </source>
</evidence>
<gene>
    <name evidence="13" type="ORF">FAZ78_02690</name>
</gene>
<dbReference type="Gene3D" id="3.10.520.10">
    <property type="entry name" value="ApbE-like domains"/>
    <property type="match status" value="1"/>
</dbReference>
<evidence type="ECO:0000256" key="1">
    <source>
        <dbReference type="ARBA" id="ARBA00011955"/>
    </source>
</evidence>
<feature type="chain" id="PRO_5039904349" description="FAD:protein FMN transferase" evidence="12">
    <location>
        <begin position="24"/>
        <end position="302"/>
    </location>
</feature>
<keyword evidence="5 10" id="KW-0479">Metal-binding</keyword>
<feature type="binding site" evidence="11">
    <location>
        <position position="273"/>
    </location>
    <ligand>
        <name>Mg(2+)</name>
        <dbReference type="ChEBI" id="CHEBI:18420"/>
    </ligand>
</feature>
<dbReference type="Pfam" id="PF02424">
    <property type="entry name" value="ApbE"/>
    <property type="match status" value="1"/>
</dbReference>
<dbReference type="PANTHER" id="PTHR30040:SF2">
    <property type="entry name" value="FAD:PROTEIN FMN TRANSFERASE"/>
    <property type="match status" value="1"/>
</dbReference>
<evidence type="ECO:0000256" key="7">
    <source>
        <dbReference type="ARBA" id="ARBA00022842"/>
    </source>
</evidence>
<evidence type="ECO:0000313" key="13">
    <source>
        <dbReference type="EMBL" id="TKA98091.1"/>
    </source>
</evidence>
<comment type="similarity">
    <text evidence="10">Belongs to the ApbE family.</text>
</comment>
<evidence type="ECO:0000256" key="3">
    <source>
        <dbReference type="ARBA" id="ARBA00022630"/>
    </source>
</evidence>
<keyword evidence="3 10" id="KW-0285">Flavoprotein</keyword>
<feature type="binding site" evidence="11">
    <location>
        <position position="165"/>
    </location>
    <ligand>
        <name>Mg(2+)</name>
        <dbReference type="ChEBI" id="CHEBI:18420"/>
    </ligand>
</feature>
<evidence type="ECO:0000256" key="10">
    <source>
        <dbReference type="PIRNR" id="PIRNR006268"/>
    </source>
</evidence>